<keyword evidence="2" id="KW-1185">Reference proteome</keyword>
<evidence type="ECO:0000313" key="1">
    <source>
        <dbReference type="EMBL" id="GLY63813.1"/>
    </source>
</evidence>
<name>A0A9W6QU72_9PSEU</name>
<evidence type="ECO:0000313" key="2">
    <source>
        <dbReference type="Proteomes" id="UP001165136"/>
    </source>
</evidence>
<dbReference type="AlphaFoldDB" id="A0A9W6QU72"/>
<dbReference type="EMBL" id="BSTI01000001">
    <property type="protein sequence ID" value="GLY63813.1"/>
    <property type="molecule type" value="Genomic_DNA"/>
</dbReference>
<proteinExistence type="predicted"/>
<gene>
    <name evidence="1" type="ORF">Atai01_04320</name>
</gene>
<organism evidence="1 2">
    <name type="scientific">Amycolatopsis taiwanensis</name>
    <dbReference type="NCBI Taxonomy" id="342230"/>
    <lineage>
        <taxon>Bacteria</taxon>
        <taxon>Bacillati</taxon>
        <taxon>Actinomycetota</taxon>
        <taxon>Actinomycetes</taxon>
        <taxon>Pseudonocardiales</taxon>
        <taxon>Pseudonocardiaceae</taxon>
        <taxon>Amycolatopsis</taxon>
    </lineage>
</organism>
<dbReference type="Proteomes" id="UP001165136">
    <property type="component" value="Unassembled WGS sequence"/>
</dbReference>
<comment type="caution">
    <text evidence="1">The sequence shown here is derived from an EMBL/GenBank/DDBJ whole genome shotgun (WGS) entry which is preliminary data.</text>
</comment>
<protein>
    <submittedName>
        <fullName evidence="1">Uncharacterized protein</fullName>
    </submittedName>
</protein>
<accession>A0A9W6QU72</accession>
<sequence>MKANADVSLKTGIGVQTGLMSHPSSRTDRHLRVVPDQPVRRPDPVAVGRDLLGRVDPWDAERAAASYLADAEGAGRLPRVWTDDIPALERAASRGALAMLLAVGSVAGDERGEPASAAAGRLTAAGVRPPPWAGELSHPIEALDAWRLCWADGLTSALNCTFHRAARSHSLVVLVDHLDGDIATDILEFDDSGLAETIGRLAARGQVTLETPGQAVVRADMEQALRTRAERDRTGVGCRSLGAEITGGEVPGFPAMTWLLRARLPHMGTRYAPRPNLSLLSGESTKD</sequence>
<reference evidence="1" key="1">
    <citation type="submission" date="2023-03" db="EMBL/GenBank/DDBJ databases">
        <title>Amycolatopsis taiwanensis NBRC 103393.</title>
        <authorList>
            <person name="Ichikawa N."/>
            <person name="Sato H."/>
            <person name="Tonouchi N."/>
        </authorList>
    </citation>
    <scope>NUCLEOTIDE SEQUENCE</scope>
    <source>
        <strain evidence="1">NBRC 103393</strain>
    </source>
</reference>